<dbReference type="PROSITE" id="PS50850">
    <property type="entry name" value="MFS"/>
    <property type="match status" value="1"/>
</dbReference>
<keyword evidence="5 7" id="KW-1133">Transmembrane helix</keyword>
<feature type="transmembrane region" description="Helical" evidence="7">
    <location>
        <begin position="300"/>
        <end position="324"/>
    </location>
</feature>
<dbReference type="EMBL" id="CP096916">
    <property type="protein sequence ID" value="WBM38682.1"/>
    <property type="molecule type" value="Genomic_DNA"/>
</dbReference>
<evidence type="ECO:0000256" key="5">
    <source>
        <dbReference type="ARBA" id="ARBA00022989"/>
    </source>
</evidence>
<sequence length="390" mass="40090">MNVKPTPTALYSAAWVVTAVFMLSNSPTPLYVYWQQQLGFSSGTLTVIFALYIAGLLGTLLVAGQLSDRYGRKRVLIPGLLAALGACLLFAQASSVTMLAIGRLLSGIAVGVTISAGMAAVVDMAHVEHKRRAALLASVAMVLGAGLGPLLAGGLSQVLAQPILPIFGIETLILLSALSAVWWLPLRRPIASVPGRLRLPTVPQNNRRQVGCGIAAFGPGITATSFVLALGPSLLSNLLDMRSPLLAGGMACAMFLIATGVQFVVQRWTIRRIFAASATATVLSMLTLVLAIHASLVPALIASALLAGAGQGLGQLGGLTLIGLHVPDSHRAQANAVLNIGGYIPAGVLPVATGYLIDLMGLSSGATLFAMVLCLTAVAGGVWTTSQTST</sequence>
<reference evidence="9 10" key="1">
    <citation type="submission" date="2022-05" db="EMBL/GenBank/DDBJ databases">
        <title>Complete sequence of strain NY11312.</title>
        <authorList>
            <person name="Zhou D."/>
        </authorList>
    </citation>
    <scope>NUCLEOTIDE SEQUENCE [LARGE SCALE GENOMIC DNA]</scope>
    <source>
        <strain evidence="9 10">NY11312</strain>
    </source>
</reference>
<organism evidence="9 10">
    <name type="scientific">Alcaligenes faecalis</name>
    <dbReference type="NCBI Taxonomy" id="511"/>
    <lineage>
        <taxon>Bacteria</taxon>
        <taxon>Pseudomonadati</taxon>
        <taxon>Pseudomonadota</taxon>
        <taxon>Betaproteobacteria</taxon>
        <taxon>Burkholderiales</taxon>
        <taxon>Alcaligenaceae</taxon>
        <taxon>Alcaligenes</taxon>
    </lineage>
</organism>
<dbReference type="PANTHER" id="PTHR23517:SF13">
    <property type="entry name" value="MAJOR FACILITATOR SUPERFAMILY MFS_1"/>
    <property type="match status" value="1"/>
</dbReference>
<dbReference type="PANTHER" id="PTHR23517">
    <property type="entry name" value="RESISTANCE PROTEIN MDTM, PUTATIVE-RELATED-RELATED"/>
    <property type="match status" value="1"/>
</dbReference>
<gene>
    <name evidence="9" type="ORF">M2J83_02265</name>
</gene>
<evidence type="ECO:0000313" key="10">
    <source>
        <dbReference type="Proteomes" id="UP001211866"/>
    </source>
</evidence>
<feature type="transmembrane region" description="Helical" evidence="7">
    <location>
        <begin position="40"/>
        <end position="63"/>
    </location>
</feature>
<feature type="transmembrane region" description="Helical" evidence="7">
    <location>
        <begin position="163"/>
        <end position="184"/>
    </location>
</feature>
<feature type="transmembrane region" description="Helical" evidence="7">
    <location>
        <begin position="12"/>
        <end position="34"/>
    </location>
</feature>
<feature type="transmembrane region" description="Helical" evidence="7">
    <location>
        <begin position="363"/>
        <end position="384"/>
    </location>
</feature>
<proteinExistence type="predicted"/>
<dbReference type="Pfam" id="PF07690">
    <property type="entry name" value="MFS_1"/>
    <property type="match status" value="1"/>
</dbReference>
<keyword evidence="3" id="KW-1003">Cell membrane</keyword>
<dbReference type="Gene3D" id="1.20.1250.20">
    <property type="entry name" value="MFS general substrate transporter like domains"/>
    <property type="match status" value="1"/>
</dbReference>
<dbReference type="Proteomes" id="UP001211866">
    <property type="component" value="Chromosome"/>
</dbReference>
<feature type="transmembrane region" description="Helical" evidence="7">
    <location>
        <begin position="133"/>
        <end position="151"/>
    </location>
</feature>
<name>A0ABY7N3I5_ALCFA</name>
<evidence type="ECO:0000256" key="1">
    <source>
        <dbReference type="ARBA" id="ARBA00004651"/>
    </source>
</evidence>
<dbReference type="InterPro" id="IPR036259">
    <property type="entry name" value="MFS_trans_sf"/>
</dbReference>
<feature type="transmembrane region" description="Helical" evidence="7">
    <location>
        <begin position="210"/>
        <end position="231"/>
    </location>
</feature>
<protein>
    <submittedName>
        <fullName evidence="9">MFS transporter</fullName>
    </submittedName>
</protein>
<evidence type="ECO:0000256" key="4">
    <source>
        <dbReference type="ARBA" id="ARBA00022692"/>
    </source>
</evidence>
<feature type="domain" description="Major facilitator superfamily (MFS) profile" evidence="8">
    <location>
        <begin position="1"/>
        <end position="390"/>
    </location>
</feature>
<dbReference type="CDD" id="cd06174">
    <property type="entry name" value="MFS"/>
    <property type="match status" value="1"/>
</dbReference>
<dbReference type="InterPro" id="IPR020846">
    <property type="entry name" value="MFS_dom"/>
</dbReference>
<dbReference type="InterPro" id="IPR005829">
    <property type="entry name" value="Sugar_transporter_CS"/>
</dbReference>
<evidence type="ECO:0000256" key="6">
    <source>
        <dbReference type="ARBA" id="ARBA00023136"/>
    </source>
</evidence>
<feature type="transmembrane region" description="Helical" evidence="7">
    <location>
        <begin position="243"/>
        <end position="261"/>
    </location>
</feature>
<dbReference type="PROSITE" id="PS00216">
    <property type="entry name" value="SUGAR_TRANSPORT_1"/>
    <property type="match status" value="1"/>
</dbReference>
<evidence type="ECO:0000256" key="7">
    <source>
        <dbReference type="SAM" id="Phobius"/>
    </source>
</evidence>
<keyword evidence="2" id="KW-0813">Transport</keyword>
<keyword evidence="10" id="KW-1185">Reference proteome</keyword>
<evidence type="ECO:0000256" key="2">
    <source>
        <dbReference type="ARBA" id="ARBA00022448"/>
    </source>
</evidence>
<comment type="subcellular location">
    <subcellularLocation>
        <location evidence="1">Cell membrane</location>
        <topology evidence="1">Multi-pass membrane protein</topology>
    </subcellularLocation>
</comment>
<evidence type="ECO:0000313" key="9">
    <source>
        <dbReference type="EMBL" id="WBM38682.1"/>
    </source>
</evidence>
<dbReference type="InterPro" id="IPR011701">
    <property type="entry name" value="MFS"/>
</dbReference>
<feature type="transmembrane region" description="Helical" evidence="7">
    <location>
        <begin position="336"/>
        <end position="357"/>
    </location>
</feature>
<feature type="transmembrane region" description="Helical" evidence="7">
    <location>
        <begin position="100"/>
        <end position="121"/>
    </location>
</feature>
<feature type="transmembrane region" description="Helical" evidence="7">
    <location>
        <begin position="75"/>
        <end position="94"/>
    </location>
</feature>
<feature type="transmembrane region" description="Helical" evidence="7">
    <location>
        <begin position="273"/>
        <end position="294"/>
    </location>
</feature>
<evidence type="ECO:0000256" key="3">
    <source>
        <dbReference type="ARBA" id="ARBA00022475"/>
    </source>
</evidence>
<dbReference type="SUPFAM" id="SSF103473">
    <property type="entry name" value="MFS general substrate transporter"/>
    <property type="match status" value="1"/>
</dbReference>
<evidence type="ECO:0000259" key="8">
    <source>
        <dbReference type="PROSITE" id="PS50850"/>
    </source>
</evidence>
<keyword evidence="6 7" id="KW-0472">Membrane</keyword>
<accession>A0ABY7N3I5</accession>
<keyword evidence="4 7" id="KW-0812">Transmembrane</keyword>
<dbReference type="InterPro" id="IPR050171">
    <property type="entry name" value="MFS_Transporters"/>
</dbReference>
<dbReference type="RefSeq" id="WP_270118587.1">
    <property type="nucleotide sequence ID" value="NZ_CP096916.1"/>
</dbReference>